<dbReference type="InterPro" id="IPR003598">
    <property type="entry name" value="Ig_sub2"/>
</dbReference>
<evidence type="ECO:0000256" key="2">
    <source>
        <dbReference type="ARBA" id="ARBA00023157"/>
    </source>
</evidence>
<dbReference type="Proteomes" id="UP000792457">
    <property type="component" value="Unassembled WGS sequence"/>
</dbReference>
<keyword evidence="3" id="KW-0393">Immunoglobulin domain</keyword>
<dbReference type="OrthoDB" id="6058203at2759"/>
<dbReference type="InterPro" id="IPR013783">
    <property type="entry name" value="Ig-like_fold"/>
</dbReference>
<feature type="non-terminal residue" evidence="5">
    <location>
        <position position="1"/>
    </location>
</feature>
<organism evidence="5 6">
    <name type="scientific">Ladona fulva</name>
    <name type="common">Scarce chaser dragonfly</name>
    <name type="synonym">Libellula fulva</name>
    <dbReference type="NCBI Taxonomy" id="123851"/>
    <lineage>
        <taxon>Eukaryota</taxon>
        <taxon>Metazoa</taxon>
        <taxon>Ecdysozoa</taxon>
        <taxon>Arthropoda</taxon>
        <taxon>Hexapoda</taxon>
        <taxon>Insecta</taxon>
        <taxon>Pterygota</taxon>
        <taxon>Palaeoptera</taxon>
        <taxon>Odonata</taxon>
        <taxon>Epiprocta</taxon>
        <taxon>Anisoptera</taxon>
        <taxon>Libelluloidea</taxon>
        <taxon>Libellulidae</taxon>
        <taxon>Ladona</taxon>
    </lineage>
</organism>
<name>A0A8K0KAZ9_LADFU</name>
<keyword evidence="2" id="KW-1015">Disulfide bond</keyword>
<comment type="caution">
    <text evidence="5">The sequence shown here is derived from an EMBL/GenBank/DDBJ whole genome shotgun (WGS) entry which is preliminary data.</text>
</comment>
<feature type="non-terminal residue" evidence="5">
    <location>
        <position position="233"/>
    </location>
</feature>
<evidence type="ECO:0000256" key="1">
    <source>
        <dbReference type="ARBA" id="ARBA00022729"/>
    </source>
</evidence>
<proteinExistence type="predicted"/>
<dbReference type="PANTHER" id="PTHR45080:SF8">
    <property type="entry name" value="IG-LIKE DOMAIN-CONTAINING PROTEIN"/>
    <property type="match status" value="1"/>
</dbReference>
<feature type="domain" description="Ig-like" evidence="4">
    <location>
        <begin position="2"/>
        <end position="92"/>
    </location>
</feature>
<dbReference type="GO" id="GO:0030424">
    <property type="term" value="C:axon"/>
    <property type="evidence" value="ECO:0007669"/>
    <property type="project" value="TreeGrafter"/>
</dbReference>
<dbReference type="AlphaFoldDB" id="A0A8K0KAZ9"/>
<dbReference type="EMBL" id="KZ308525">
    <property type="protein sequence ID" value="KAG8231042.1"/>
    <property type="molecule type" value="Genomic_DNA"/>
</dbReference>
<dbReference type="Pfam" id="PF07679">
    <property type="entry name" value="I-set"/>
    <property type="match status" value="1"/>
</dbReference>
<evidence type="ECO:0000256" key="3">
    <source>
        <dbReference type="ARBA" id="ARBA00023319"/>
    </source>
</evidence>
<accession>A0A8K0KAZ9</accession>
<dbReference type="Pfam" id="PF13927">
    <property type="entry name" value="Ig_3"/>
    <property type="match status" value="1"/>
</dbReference>
<keyword evidence="6" id="KW-1185">Reference proteome</keyword>
<dbReference type="GO" id="GO:0043025">
    <property type="term" value="C:neuronal cell body"/>
    <property type="evidence" value="ECO:0007669"/>
    <property type="project" value="TreeGrafter"/>
</dbReference>
<keyword evidence="1" id="KW-0732">Signal</keyword>
<dbReference type="Gene3D" id="2.60.40.10">
    <property type="entry name" value="Immunoglobulins"/>
    <property type="match status" value="2"/>
</dbReference>
<sequence length="233" mass="26172">PPKTSIIDLRADYDILFECENATFTCEVAPVESQIWWSFDGRPINSDSRHTLSNRTSVATVRAYLNIMCVSVKDSGNYSCHASDLDFAENVTKDIFLLVKVPVRVMAHGGREKVGSSVTLSCIFEGYPLGRVDWLKGRNLTTAKFITNDSEIEYHDITKLESKLQLTDISSQKNGTYHCRMFTEDGEVHASVPLIVLDKPKTNFDFVKAIGATRVYLNWTVNDGNSPVKSYFI</sequence>
<dbReference type="InterPro" id="IPR013098">
    <property type="entry name" value="Ig_I-set"/>
</dbReference>
<reference evidence="5" key="1">
    <citation type="submission" date="2013-04" db="EMBL/GenBank/DDBJ databases">
        <authorList>
            <person name="Qu J."/>
            <person name="Murali S.C."/>
            <person name="Bandaranaike D."/>
            <person name="Bellair M."/>
            <person name="Blankenburg K."/>
            <person name="Chao H."/>
            <person name="Dinh H."/>
            <person name="Doddapaneni H."/>
            <person name="Downs B."/>
            <person name="Dugan-Rocha S."/>
            <person name="Elkadiri S."/>
            <person name="Gnanaolivu R.D."/>
            <person name="Hernandez B."/>
            <person name="Javaid M."/>
            <person name="Jayaseelan J.C."/>
            <person name="Lee S."/>
            <person name="Li M."/>
            <person name="Ming W."/>
            <person name="Munidasa M."/>
            <person name="Muniz J."/>
            <person name="Nguyen L."/>
            <person name="Ongeri F."/>
            <person name="Osuji N."/>
            <person name="Pu L.-L."/>
            <person name="Puazo M."/>
            <person name="Qu C."/>
            <person name="Quiroz J."/>
            <person name="Raj R."/>
            <person name="Weissenberger G."/>
            <person name="Xin Y."/>
            <person name="Zou X."/>
            <person name="Han Y."/>
            <person name="Richards S."/>
            <person name="Worley K."/>
            <person name="Muzny D."/>
            <person name="Gibbs R."/>
        </authorList>
    </citation>
    <scope>NUCLEOTIDE SEQUENCE</scope>
    <source>
        <strain evidence="5">Sampled in the wild</strain>
    </source>
</reference>
<dbReference type="InterPro" id="IPR007110">
    <property type="entry name" value="Ig-like_dom"/>
</dbReference>
<reference evidence="5" key="2">
    <citation type="submission" date="2017-10" db="EMBL/GenBank/DDBJ databases">
        <title>Ladona fulva Genome sequencing and assembly.</title>
        <authorList>
            <person name="Murali S."/>
            <person name="Richards S."/>
            <person name="Bandaranaike D."/>
            <person name="Bellair M."/>
            <person name="Blankenburg K."/>
            <person name="Chao H."/>
            <person name="Dinh H."/>
            <person name="Doddapaneni H."/>
            <person name="Dugan-Rocha S."/>
            <person name="Elkadiri S."/>
            <person name="Gnanaolivu R."/>
            <person name="Hernandez B."/>
            <person name="Skinner E."/>
            <person name="Javaid M."/>
            <person name="Lee S."/>
            <person name="Li M."/>
            <person name="Ming W."/>
            <person name="Munidasa M."/>
            <person name="Muniz J."/>
            <person name="Nguyen L."/>
            <person name="Hughes D."/>
            <person name="Osuji N."/>
            <person name="Pu L.-L."/>
            <person name="Puazo M."/>
            <person name="Qu C."/>
            <person name="Quiroz J."/>
            <person name="Raj R."/>
            <person name="Weissenberger G."/>
            <person name="Xin Y."/>
            <person name="Zou X."/>
            <person name="Han Y."/>
            <person name="Worley K."/>
            <person name="Muzny D."/>
            <person name="Gibbs R."/>
        </authorList>
    </citation>
    <scope>NUCLEOTIDE SEQUENCE</scope>
    <source>
        <strain evidence="5">Sampled in the wild</strain>
    </source>
</reference>
<dbReference type="InterPro" id="IPR050958">
    <property type="entry name" value="Cell_Adh-Cytoskel_Orgn"/>
</dbReference>
<feature type="domain" description="Ig-like" evidence="4">
    <location>
        <begin position="102"/>
        <end position="189"/>
    </location>
</feature>
<dbReference type="PROSITE" id="PS50835">
    <property type="entry name" value="IG_LIKE"/>
    <property type="match status" value="2"/>
</dbReference>
<gene>
    <name evidence="5" type="ORF">J437_LFUL010921</name>
</gene>
<dbReference type="GO" id="GO:0050808">
    <property type="term" value="P:synapse organization"/>
    <property type="evidence" value="ECO:0007669"/>
    <property type="project" value="TreeGrafter"/>
</dbReference>
<dbReference type="SMART" id="SM00408">
    <property type="entry name" value="IGc2"/>
    <property type="match status" value="2"/>
</dbReference>
<dbReference type="PANTHER" id="PTHR45080">
    <property type="entry name" value="CONTACTIN 5"/>
    <property type="match status" value="1"/>
</dbReference>
<dbReference type="GO" id="GO:0007156">
    <property type="term" value="P:homophilic cell adhesion via plasma membrane adhesion molecules"/>
    <property type="evidence" value="ECO:0007669"/>
    <property type="project" value="TreeGrafter"/>
</dbReference>
<dbReference type="GO" id="GO:0008046">
    <property type="term" value="F:axon guidance receptor activity"/>
    <property type="evidence" value="ECO:0007669"/>
    <property type="project" value="TreeGrafter"/>
</dbReference>
<protein>
    <recommendedName>
        <fullName evidence="4">Ig-like domain-containing protein</fullName>
    </recommendedName>
</protein>
<dbReference type="SMART" id="SM00409">
    <property type="entry name" value="IG"/>
    <property type="match status" value="2"/>
</dbReference>
<evidence type="ECO:0000313" key="6">
    <source>
        <dbReference type="Proteomes" id="UP000792457"/>
    </source>
</evidence>
<evidence type="ECO:0000259" key="4">
    <source>
        <dbReference type="PROSITE" id="PS50835"/>
    </source>
</evidence>
<evidence type="ECO:0000313" key="5">
    <source>
        <dbReference type="EMBL" id="KAG8231042.1"/>
    </source>
</evidence>
<dbReference type="InterPro" id="IPR003599">
    <property type="entry name" value="Ig_sub"/>
</dbReference>
<dbReference type="InterPro" id="IPR036179">
    <property type="entry name" value="Ig-like_dom_sf"/>
</dbReference>
<dbReference type="SUPFAM" id="SSF48726">
    <property type="entry name" value="Immunoglobulin"/>
    <property type="match status" value="2"/>
</dbReference>
<dbReference type="GO" id="GO:0005886">
    <property type="term" value="C:plasma membrane"/>
    <property type="evidence" value="ECO:0007669"/>
    <property type="project" value="TreeGrafter"/>
</dbReference>